<feature type="region of interest" description="Disordered" evidence="1">
    <location>
        <begin position="82"/>
        <end position="101"/>
    </location>
</feature>
<sequence>MAVTTVQFANSELEVISIKDDSGQLWMLANPFARILEYSNAPNAISTYVRVENQKYFEEIRSARYGQTCVIMRSNKVKVYQSRRPVRTDSGVANNSAINNS</sequence>
<dbReference type="InterPro" id="IPR003497">
    <property type="entry name" value="BRO_N_domain"/>
</dbReference>
<feature type="compositionally biased region" description="Polar residues" evidence="1">
    <location>
        <begin position="91"/>
        <end position="101"/>
    </location>
</feature>
<protein>
    <submittedName>
        <fullName evidence="3">Baculovirus repeated ORF b</fullName>
    </submittedName>
</protein>
<proteinExistence type="predicted"/>
<reference evidence="3" key="1">
    <citation type="journal article" date="2015" name="Genome Announc.">
        <title>Genomic Sequences of Five Helicoverpa armigera Nucleopolyhedrovirus Genotypes from Spain That Differ in Their Insecticidal Properties.</title>
        <authorList>
            <person name="Arrizubieta M."/>
            <person name="Simon O."/>
            <person name="Williams T."/>
            <person name="Caballero P."/>
        </authorList>
    </citation>
    <scope>NUCLEOTIDE SEQUENCE</scope>
    <source>
        <strain evidence="3">SP1A</strain>
    </source>
</reference>
<accession>A0A0E3JAR2</accession>
<name>A0A0E3JAR2_9ABAC</name>
<dbReference type="EMBL" id="KJ701032">
    <property type="protein sequence ID" value="AJP07617.1"/>
    <property type="molecule type" value="Genomic_DNA"/>
</dbReference>
<gene>
    <name evidence="3" type="ORF">ORF-58</name>
</gene>
<evidence type="ECO:0000313" key="3">
    <source>
        <dbReference type="EMBL" id="AJP07617.1"/>
    </source>
</evidence>
<dbReference type="Pfam" id="PF02498">
    <property type="entry name" value="Bro-N"/>
    <property type="match status" value="1"/>
</dbReference>
<feature type="domain" description="Bro-N" evidence="2">
    <location>
        <begin position="15"/>
        <end position="71"/>
    </location>
</feature>
<evidence type="ECO:0000256" key="1">
    <source>
        <dbReference type="SAM" id="MobiDB-lite"/>
    </source>
</evidence>
<organism evidence="3">
    <name type="scientific">Helicoverpa armigera nucleopolyhedrovirus</name>
    <dbReference type="NCBI Taxonomy" id="51313"/>
    <lineage>
        <taxon>Viruses</taxon>
        <taxon>Viruses incertae sedis</taxon>
        <taxon>Naldaviricetes</taxon>
        <taxon>Lefavirales</taxon>
        <taxon>Baculoviridae</taxon>
        <taxon>Alphabaculovirus</taxon>
        <taxon>Alphabaculovirus helarmigerae</taxon>
    </lineage>
</organism>
<evidence type="ECO:0000259" key="2">
    <source>
        <dbReference type="Pfam" id="PF02498"/>
    </source>
</evidence>